<dbReference type="InterPro" id="IPR010824">
    <property type="entry name" value="DUF1425"/>
</dbReference>
<feature type="signal peptide" evidence="1">
    <location>
        <begin position="1"/>
        <end position="20"/>
    </location>
</feature>
<dbReference type="Proteomes" id="UP001138540">
    <property type="component" value="Unassembled WGS sequence"/>
</dbReference>
<comment type="caution">
    <text evidence="2">The sequence shown here is derived from an EMBL/GenBank/DDBJ whole genome shotgun (WGS) entry which is preliminary data.</text>
</comment>
<keyword evidence="1" id="KW-0732">Signal</keyword>
<dbReference type="EMBL" id="JACHKA010000001">
    <property type="protein sequence ID" value="MBB5985741.1"/>
    <property type="molecule type" value="Genomic_DNA"/>
</dbReference>
<sequence length="151" mass="16575">MTVHRIAALAATAAAAAMLAGCSATMPEGGVRIDNQNYVRPTLNTVRVIDESLARYKNRKWEANSVLDVENVVLSDTGTGFKRISVELRNKTGVEIPLEVRNSWYDPNGRPVDAASSWTRLFVKPQSMVLFEQVASNGSASQYYVEVRAAQ</sequence>
<evidence type="ECO:0000313" key="3">
    <source>
        <dbReference type="Proteomes" id="UP001138540"/>
    </source>
</evidence>
<dbReference type="Pfam" id="PF07233">
    <property type="entry name" value="DUF1425"/>
    <property type="match status" value="1"/>
</dbReference>
<keyword evidence="3" id="KW-1185">Reference proteome</keyword>
<evidence type="ECO:0000313" key="2">
    <source>
        <dbReference type="EMBL" id="MBB5985741.1"/>
    </source>
</evidence>
<organism evidence="2 3">
    <name type="scientific">Sphingobium lignivorans</name>
    <dbReference type="NCBI Taxonomy" id="2735886"/>
    <lineage>
        <taxon>Bacteria</taxon>
        <taxon>Pseudomonadati</taxon>
        <taxon>Pseudomonadota</taxon>
        <taxon>Alphaproteobacteria</taxon>
        <taxon>Sphingomonadales</taxon>
        <taxon>Sphingomonadaceae</taxon>
        <taxon>Sphingobium</taxon>
    </lineage>
</organism>
<feature type="chain" id="PRO_5045164086" evidence="1">
    <location>
        <begin position="21"/>
        <end position="151"/>
    </location>
</feature>
<dbReference type="InterPro" id="IPR038483">
    <property type="entry name" value="YcfL-like_sf"/>
</dbReference>
<accession>A0ABR6NER2</accession>
<name>A0ABR6NER2_9SPHN</name>
<dbReference type="RefSeq" id="WP_014076001.1">
    <property type="nucleotide sequence ID" value="NZ_JACHKA010000001.1"/>
</dbReference>
<dbReference type="PROSITE" id="PS51257">
    <property type="entry name" value="PROKAR_LIPOPROTEIN"/>
    <property type="match status" value="1"/>
</dbReference>
<gene>
    <name evidence="2" type="ORF">HNP60_001715</name>
</gene>
<proteinExistence type="predicted"/>
<evidence type="ECO:0000256" key="1">
    <source>
        <dbReference type="SAM" id="SignalP"/>
    </source>
</evidence>
<protein>
    <submittedName>
        <fullName evidence="2">Uncharacterized protein YcfL</fullName>
    </submittedName>
</protein>
<reference evidence="2 3" key="1">
    <citation type="submission" date="2020-08" db="EMBL/GenBank/DDBJ databases">
        <title>Exploring microbial biodiversity for novel pathways involved in the catabolism of aromatic compounds derived from lignin.</title>
        <authorList>
            <person name="Elkins J."/>
        </authorList>
    </citation>
    <scope>NUCLEOTIDE SEQUENCE [LARGE SCALE GENOMIC DNA]</scope>
    <source>
        <strain evidence="2 3">B1D3A</strain>
    </source>
</reference>
<dbReference type="Gene3D" id="2.60.40.3230">
    <property type="match status" value="1"/>
</dbReference>